<keyword evidence="3" id="KW-1185">Reference proteome</keyword>
<dbReference type="Proteomes" id="UP001341281">
    <property type="component" value="Chromosome 01"/>
</dbReference>
<proteinExistence type="predicted"/>
<sequence length="441" mass="47119">MVIRGSARVPMAMRHMSPYELFPLAHSSDGKSKITVSPVSSTDKTEFKTLAASSPLPPLRSTPAAATRFSFPVTPLHPGAGSPRPARLRPQATAPPRLPVSRHPVAPSARPRPNPSLAPACFAAPHSSSGAGAPLHAPLRSTCGAALPQRTSASSPVWLKRRASSRVGMGLAAGRSAVSVPGASPPCLAVAPRPAPSHHLDIAAPYSTPRASPPRRLPRLGPAWCARGGSGRQPWSCAQIRRWRPLRSQIRWWGRAGPATAGELPSSPLMSCIFHNPPPDESSVDRRIWRWGHMLPAVALVAVGERQLPAMASHSATAVVAAAACGVLCRQMRGGPARPFPSWRVWHSGADAASSSWSSVVWLLPPGLRLEVGMFAAANSSIEYKAEEISINPAFQRWSRLVPLLKASQGTCIGVNSRCLLLELGYLLDFQLDFPIRWLKP</sequence>
<feature type="region of interest" description="Disordered" evidence="1">
    <location>
        <begin position="70"/>
        <end position="131"/>
    </location>
</feature>
<gene>
    <name evidence="2" type="ORF">U9M48_002759</name>
</gene>
<dbReference type="AlphaFoldDB" id="A0AAQ3PRD3"/>
<organism evidence="2 3">
    <name type="scientific">Paspalum notatum var. saurae</name>
    <dbReference type="NCBI Taxonomy" id="547442"/>
    <lineage>
        <taxon>Eukaryota</taxon>
        <taxon>Viridiplantae</taxon>
        <taxon>Streptophyta</taxon>
        <taxon>Embryophyta</taxon>
        <taxon>Tracheophyta</taxon>
        <taxon>Spermatophyta</taxon>
        <taxon>Magnoliopsida</taxon>
        <taxon>Liliopsida</taxon>
        <taxon>Poales</taxon>
        <taxon>Poaceae</taxon>
        <taxon>PACMAD clade</taxon>
        <taxon>Panicoideae</taxon>
        <taxon>Andropogonodae</taxon>
        <taxon>Paspaleae</taxon>
        <taxon>Paspalinae</taxon>
        <taxon>Paspalum</taxon>
    </lineage>
</organism>
<evidence type="ECO:0000313" key="3">
    <source>
        <dbReference type="Proteomes" id="UP001341281"/>
    </source>
</evidence>
<dbReference type="EMBL" id="CP144745">
    <property type="protein sequence ID" value="WVZ51636.1"/>
    <property type="molecule type" value="Genomic_DNA"/>
</dbReference>
<evidence type="ECO:0000256" key="1">
    <source>
        <dbReference type="SAM" id="MobiDB-lite"/>
    </source>
</evidence>
<reference evidence="2 3" key="1">
    <citation type="submission" date="2024-02" db="EMBL/GenBank/DDBJ databases">
        <title>High-quality chromosome-scale genome assembly of Pensacola bahiagrass (Paspalum notatum Flugge var. saurae).</title>
        <authorList>
            <person name="Vega J.M."/>
            <person name="Podio M."/>
            <person name="Orjuela J."/>
            <person name="Siena L.A."/>
            <person name="Pessino S.C."/>
            <person name="Combes M.C."/>
            <person name="Mariac C."/>
            <person name="Albertini E."/>
            <person name="Pupilli F."/>
            <person name="Ortiz J.P.A."/>
            <person name="Leblanc O."/>
        </authorList>
    </citation>
    <scope>NUCLEOTIDE SEQUENCE [LARGE SCALE GENOMIC DNA]</scope>
    <source>
        <strain evidence="2">R1</strain>
        <tissue evidence="2">Leaf</tissue>
    </source>
</reference>
<protein>
    <submittedName>
        <fullName evidence="2">Uncharacterized protein</fullName>
    </submittedName>
</protein>
<name>A0AAQ3PRD3_PASNO</name>
<dbReference type="EMBL" id="CP144745">
    <property type="protein sequence ID" value="WVZ51635.1"/>
    <property type="molecule type" value="Genomic_DNA"/>
</dbReference>
<accession>A0AAQ3PRD3</accession>
<evidence type="ECO:0000313" key="2">
    <source>
        <dbReference type="EMBL" id="WVZ51636.1"/>
    </source>
</evidence>